<sequence>MINGLTVKVCGITRWADAELALELGADYIGMICYAKSPRAVTLEQARDLCNRIPAGKRVFVDVATGTDELENFADLGFDAFQLHFDLDLSLATVAAWSGIVGPEALWLAPRLPVEEDFPQPILEFADTVVLDAHSKAVYGGSGQTGDWGRFADLSTLYQHKRWVLAGGLSPENVAEAVRQSGATMIDVNSGVESSPGVKDPARLRALFAALGQLAQ</sequence>
<dbReference type="Proteomes" id="UP000546464">
    <property type="component" value="Unassembled WGS sequence"/>
</dbReference>
<gene>
    <name evidence="9" type="primary">trpF</name>
    <name evidence="11" type="ORF">H5P28_05460</name>
</gene>
<comment type="pathway">
    <text evidence="2 9">Amino-acid biosynthesis; L-tryptophan biosynthesis; L-tryptophan from chorismate: step 3/5.</text>
</comment>
<dbReference type="SUPFAM" id="SSF51366">
    <property type="entry name" value="Ribulose-phoshate binding barrel"/>
    <property type="match status" value="1"/>
</dbReference>
<evidence type="ECO:0000256" key="9">
    <source>
        <dbReference type="HAMAP-Rule" id="MF_00135"/>
    </source>
</evidence>
<evidence type="ECO:0000313" key="12">
    <source>
        <dbReference type="Proteomes" id="UP000546464"/>
    </source>
</evidence>
<dbReference type="InterPro" id="IPR011060">
    <property type="entry name" value="RibuloseP-bd_barrel"/>
</dbReference>
<proteinExistence type="inferred from homology"/>
<evidence type="ECO:0000259" key="10">
    <source>
        <dbReference type="Pfam" id="PF00697"/>
    </source>
</evidence>
<comment type="caution">
    <text evidence="11">The sequence shown here is derived from an EMBL/GenBank/DDBJ whole genome shotgun (WGS) entry which is preliminary data.</text>
</comment>
<protein>
    <recommendedName>
        <fullName evidence="4 9">N-(5'-phosphoribosyl)anthranilate isomerase</fullName>
        <shortName evidence="9">PRAI</shortName>
        <ecNumber evidence="3 9">5.3.1.24</ecNumber>
    </recommendedName>
</protein>
<evidence type="ECO:0000256" key="8">
    <source>
        <dbReference type="ARBA" id="ARBA00023235"/>
    </source>
</evidence>
<dbReference type="HAMAP" id="MF_00135">
    <property type="entry name" value="PRAI"/>
    <property type="match status" value="1"/>
</dbReference>
<dbReference type="PANTHER" id="PTHR42894">
    <property type="entry name" value="N-(5'-PHOSPHORIBOSYL)ANTHRANILATE ISOMERASE"/>
    <property type="match status" value="1"/>
</dbReference>
<evidence type="ECO:0000256" key="7">
    <source>
        <dbReference type="ARBA" id="ARBA00023141"/>
    </source>
</evidence>
<dbReference type="InterPro" id="IPR001240">
    <property type="entry name" value="PRAI_dom"/>
</dbReference>
<evidence type="ECO:0000256" key="2">
    <source>
        <dbReference type="ARBA" id="ARBA00004664"/>
    </source>
</evidence>
<evidence type="ECO:0000256" key="1">
    <source>
        <dbReference type="ARBA" id="ARBA00001164"/>
    </source>
</evidence>
<evidence type="ECO:0000256" key="3">
    <source>
        <dbReference type="ARBA" id="ARBA00012572"/>
    </source>
</evidence>
<evidence type="ECO:0000256" key="6">
    <source>
        <dbReference type="ARBA" id="ARBA00022822"/>
    </source>
</evidence>
<accession>A0A842HBC0</accession>
<dbReference type="UniPathway" id="UPA00035">
    <property type="reaction ID" value="UER00042"/>
</dbReference>
<keyword evidence="5 9" id="KW-0028">Amino-acid biosynthesis</keyword>
<keyword evidence="6 9" id="KW-0822">Tryptophan biosynthesis</keyword>
<evidence type="ECO:0000313" key="11">
    <source>
        <dbReference type="EMBL" id="MBC2593705.1"/>
    </source>
</evidence>
<dbReference type="CDD" id="cd00405">
    <property type="entry name" value="PRAI"/>
    <property type="match status" value="1"/>
</dbReference>
<dbReference type="InterPro" id="IPR013785">
    <property type="entry name" value="Aldolase_TIM"/>
</dbReference>
<dbReference type="PANTHER" id="PTHR42894:SF1">
    <property type="entry name" value="N-(5'-PHOSPHORIBOSYL)ANTHRANILATE ISOMERASE"/>
    <property type="match status" value="1"/>
</dbReference>
<dbReference type="Gene3D" id="3.20.20.70">
    <property type="entry name" value="Aldolase class I"/>
    <property type="match status" value="1"/>
</dbReference>
<keyword evidence="8 9" id="KW-0413">Isomerase</keyword>
<feature type="domain" description="N-(5'phosphoribosyl) anthranilate isomerase (PRAI)" evidence="10">
    <location>
        <begin position="7"/>
        <end position="208"/>
    </location>
</feature>
<dbReference type="RefSeq" id="WP_185674706.1">
    <property type="nucleotide sequence ID" value="NZ_JACHVB010000014.1"/>
</dbReference>
<comment type="similarity">
    <text evidence="9">Belongs to the TrpF family.</text>
</comment>
<name>A0A842HBC0_9BACT</name>
<dbReference type="InterPro" id="IPR044643">
    <property type="entry name" value="TrpF_fam"/>
</dbReference>
<evidence type="ECO:0000256" key="4">
    <source>
        <dbReference type="ARBA" id="ARBA00022272"/>
    </source>
</evidence>
<dbReference type="GO" id="GO:0004640">
    <property type="term" value="F:phosphoribosylanthranilate isomerase activity"/>
    <property type="evidence" value="ECO:0007669"/>
    <property type="project" value="UniProtKB-UniRule"/>
</dbReference>
<keyword evidence="7 9" id="KW-0057">Aromatic amino acid biosynthesis</keyword>
<organism evidence="11 12">
    <name type="scientific">Ruficoccus amylovorans</name>
    <dbReference type="NCBI Taxonomy" id="1804625"/>
    <lineage>
        <taxon>Bacteria</taxon>
        <taxon>Pseudomonadati</taxon>
        <taxon>Verrucomicrobiota</taxon>
        <taxon>Opitutia</taxon>
        <taxon>Puniceicoccales</taxon>
        <taxon>Cerasicoccaceae</taxon>
        <taxon>Ruficoccus</taxon>
    </lineage>
</organism>
<dbReference type="AlphaFoldDB" id="A0A842HBC0"/>
<reference evidence="11 12" key="1">
    <citation type="submission" date="2020-07" db="EMBL/GenBank/DDBJ databases">
        <authorList>
            <person name="Feng X."/>
        </authorList>
    </citation>
    <scope>NUCLEOTIDE SEQUENCE [LARGE SCALE GENOMIC DNA]</scope>
    <source>
        <strain evidence="11 12">JCM31066</strain>
    </source>
</reference>
<evidence type="ECO:0000256" key="5">
    <source>
        <dbReference type="ARBA" id="ARBA00022605"/>
    </source>
</evidence>
<dbReference type="EC" id="5.3.1.24" evidence="3 9"/>
<dbReference type="GO" id="GO:0000162">
    <property type="term" value="P:L-tryptophan biosynthetic process"/>
    <property type="evidence" value="ECO:0007669"/>
    <property type="project" value="UniProtKB-UniRule"/>
</dbReference>
<comment type="catalytic activity">
    <reaction evidence="1 9">
        <text>N-(5-phospho-beta-D-ribosyl)anthranilate = 1-(2-carboxyphenylamino)-1-deoxy-D-ribulose 5-phosphate</text>
        <dbReference type="Rhea" id="RHEA:21540"/>
        <dbReference type="ChEBI" id="CHEBI:18277"/>
        <dbReference type="ChEBI" id="CHEBI:58613"/>
        <dbReference type="EC" id="5.3.1.24"/>
    </reaction>
</comment>
<dbReference type="Pfam" id="PF00697">
    <property type="entry name" value="PRAI"/>
    <property type="match status" value="1"/>
</dbReference>
<keyword evidence="12" id="KW-1185">Reference proteome</keyword>
<dbReference type="EMBL" id="JACHVB010000014">
    <property type="protein sequence ID" value="MBC2593705.1"/>
    <property type="molecule type" value="Genomic_DNA"/>
</dbReference>